<dbReference type="EMBL" id="JH126402">
    <property type="protein sequence ID" value="EGX91346.1"/>
    <property type="molecule type" value="Genomic_DNA"/>
</dbReference>
<feature type="transmembrane region" description="Helical" evidence="1">
    <location>
        <begin position="39"/>
        <end position="59"/>
    </location>
</feature>
<name>G3JK09_CORMM</name>
<keyword evidence="1" id="KW-0472">Membrane</keyword>
<keyword evidence="1" id="KW-1133">Transmembrane helix</keyword>
<feature type="transmembrane region" description="Helical" evidence="1">
    <location>
        <begin position="204"/>
        <end position="234"/>
    </location>
</feature>
<keyword evidence="3" id="KW-1185">Reference proteome</keyword>
<protein>
    <submittedName>
        <fullName evidence="2">Uncharacterized protein</fullName>
    </submittedName>
</protein>
<evidence type="ECO:0000256" key="1">
    <source>
        <dbReference type="SAM" id="Phobius"/>
    </source>
</evidence>
<dbReference type="HOGENOM" id="CLU_1073688_0_0_1"/>
<dbReference type="GeneID" id="18167522"/>
<accession>G3JK09</accession>
<reference evidence="2 3" key="1">
    <citation type="journal article" date="2011" name="Genome Biol.">
        <title>Genome sequence of the insect pathogenic fungus Cordyceps militaris, a valued traditional Chinese medicine.</title>
        <authorList>
            <person name="Zheng P."/>
            <person name="Xia Y."/>
            <person name="Xiao G."/>
            <person name="Xiong C."/>
            <person name="Hu X."/>
            <person name="Zhang S."/>
            <person name="Zheng H."/>
            <person name="Huang Y."/>
            <person name="Zhou Y."/>
            <person name="Wang S."/>
            <person name="Zhao G.P."/>
            <person name="Liu X."/>
            <person name="St Leger R.J."/>
            <person name="Wang C."/>
        </authorList>
    </citation>
    <scope>NUCLEOTIDE SEQUENCE [LARGE SCALE GENOMIC DNA]</scope>
    <source>
        <strain evidence="2 3">CM01</strain>
    </source>
</reference>
<keyword evidence="1" id="KW-0812">Transmembrane</keyword>
<dbReference type="InParanoid" id="G3JK09"/>
<evidence type="ECO:0000313" key="3">
    <source>
        <dbReference type="Proteomes" id="UP000001610"/>
    </source>
</evidence>
<proteinExistence type="predicted"/>
<dbReference type="Proteomes" id="UP000001610">
    <property type="component" value="Unassembled WGS sequence"/>
</dbReference>
<dbReference type="RefSeq" id="XP_006670711.1">
    <property type="nucleotide sequence ID" value="XM_006670648.1"/>
</dbReference>
<sequence length="259" mass="28682">MTTLSLIPQSPQRACLQILLCALLFRARPDLLPRWPHVALTMLVVAVVATIRSATPIILRTSHNLRAKLWHCTQHTAKARRRATDGLLFCLAAMVLRLRRVPALARRWVALAGWAGGAAAGVGWRWGADLRAACAWLWPRAWWAAKVAWTCIIWCIRLLAAEAPHARHALCTNWPRRRVVNLRGELARGMAMGAAVVRSSARQLIWVCLFTLHFLSFTLGLTVMLPLLCAYGLVVSFLHLLLSQGTTTLASDVVSLLGL</sequence>
<dbReference type="AlphaFoldDB" id="G3JK09"/>
<dbReference type="KEGG" id="cmt:CCM_05504"/>
<dbReference type="VEuPathDB" id="FungiDB:CCM_05504"/>
<dbReference type="OrthoDB" id="10615825at2759"/>
<feature type="transmembrane region" description="Helical" evidence="1">
    <location>
        <begin position="141"/>
        <end position="160"/>
    </location>
</feature>
<organism evidence="2 3">
    <name type="scientific">Cordyceps militaris (strain CM01)</name>
    <name type="common">Caterpillar fungus</name>
    <dbReference type="NCBI Taxonomy" id="983644"/>
    <lineage>
        <taxon>Eukaryota</taxon>
        <taxon>Fungi</taxon>
        <taxon>Dikarya</taxon>
        <taxon>Ascomycota</taxon>
        <taxon>Pezizomycotina</taxon>
        <taxon>Sordariomycetes</taxon>
        <taxon>Hypocreomycetidae</taxon>
        <taxon>Hypocreales</taxon>
        <taxon>Cordycipitaceae</taxon>
        <taxon>Cordyceps</taxon>
    </lineage>
</organism>
<gene>
    <name evidence="2" type="ORF">CCM_05504</name>
</gene>
<feature type="transmembrane region" description="Helical" evidence="1">
    <location>
        <begin position="108"/>
        <end position="126"/>
    </location>
</feature>
<evidence type="ECO:0000313" key="2">
    <source>
        <dbReference type="EMBL" id="EGX91346.1"/>
    </source>
</evidence>